<organism evidence="3 4">
    <name type="scientific">Roseivivax halotolerans</name>
    <dbReference type="NCBI Taxonomy" id="93684"/>
    <lineage>
        <taxon>Bacteria</taxon>
        <taxon>Pseudomonadati</taxon>
        <taxon>Pseudomonadota</taxon>
        <taxon>Alphaproteobacteria</taxon>
        <taxon>Rhodobacterales</taxon>
        <taxon>Roseobacteraceae</taxon>
        <taxon>Roseivivax</taxon>
    </lineage>
</organism>
<accession>A0A1I5XTR4</accession>
<keyword evidence="4" id="KW-1185">Reference proteome</keyword>
<evidence type="ECO:0000313" key="3">
    <source>
        <dbReference type="EMBL" id="SFQ35363.1"/>
    </source>
</evidence>
<evidence type="ECO:0000256" key="2">
    <source>
        <dbReference type="SAM" id="Phobius"/>
    </source>
</evidence>
<dbReference type="EMBL" id="FOXV01000004">
    <property type="protein sequence ID" value="SFQ35363.1"/>
    <property type="molecule type" value="Genomic_DNA"/>
</dbReference>
<dbReference type="AlphaFoldDB" id="A0A1I5XTR4"/>
<dbReference type="RefSeq" id="WP_093010222.1">
    <property type="nucleotide sequence ID" value="NZ_FOXV01000004.1"/>
</dbReference>
<sequence length="108" mass="10206">MAYSDHGPNRTNPYTVNPTGVNNDPFAPPAATGKNATSGLLVALGLIVALVVGLSFVGGGGDGETTPAQEPAATSAVESAGTAATDGAAGETAPAAGAETAPQAGTGQ</sequence>
<dbReference type="Proteomes" id="UP000243106">
    <property type="component" value="Unassembled WGS sequence"/>
</dbReference>
<keyword evidence="2" id="KW-0472">Membrane</keyword>
<feature type="compositionally biased region" description="Polar residues" evidence="1">
    <location>
        <begin position="9"/>
        <end position="22"/>
    </location>
</feature>
<evidence type="ECO:0000313" key="4">
    <source>
        <dbReference type="Proteomes" id="UP000243106"/>
    </source>
</evidence>
<gene>
    <name evidence="3" type="ORF">SAMN05421853_104114</name>
</gene>
<feature type="transmembrane region" description="Helical" evidence="2">
    <location>
        <begin position="36"/>
        <end position="57"/>
    </location>
</feature>
<proteinExistence type="predicted"/>
<name>A0A1I5XTR4_9RHOB</name>
<evidence type="ECO:0000256" key="1">
    <source>
        <dbReference type="SAM" id="MobiDB-lite"/>
    </source>
</evidence>
<keyword evidence="2" id="KW-0812">Transmembrane</keyword>
<keyword evidence="2" id="KW-1133">Transmembrane helix</keyword>
<feature type="region of interest" description="Disordered" evidence="1">
    <location>
        <begin position="58"/>
        <end position="108"/>
    </location>
</feature>
<reference evidence="4" key="1">
    <citation type="submission" date="2016-10" db="EMBL/GenBank/DDBJ databases">
        <authorList>
            <person name="Varghese N."/>
            <person name="Submissions S."/>
        </authorList>
    </citation>
    <scope>NUCLEOTIDE SEQUENCE [LARGE SCALE GENOMIC DNA]</scope>
    <source>
        <strain evidence="4">JCM 10271</strain>
    </source>
</reference>
<feature type="compositionally biased region" description="Low complexity" evidence="1">
    <location>
        <begin position="80"/>
        <end position="108"/>
    </location>
</feature>
<feature type="region of interest" description="Disordered" evidence="1">
    <location>
        <begin position="1"/>
        <end position="34"/>
    </location>
</feature>
<protein>
    <submittedName>
        <fullName evidence="3">Uncharacterized protein</fullName>
    </submittedName>
</protein>